<name>A0ABS8G4V8_9FIRM</name>
<comment type="subunit">
    <text evidence="4">Homodimer.</text>
</comment>
<dbReference type="RefSeq" id="WP_227708923.1">
    <property type="nucleotide sequence ID" value="NZ_JAJEQX010000041.1"/>
</dbReference>
<keyword evidence="8" id="KW-1185">Reference proteome</keyword>
<comment type="similarity">
    <text evidence="1 4 5">Belongs to the tRNA pseudouridine synthase TruA family.</text>
</comment>
<dbReference type="PIRSF" id="PIRSF001430">
    <property type="entry name" value="tRNA_psdUrid_synth"/>
    <property type="match status" value="1"/>
</dbReference>
<evidence type="ECO:0000256" key="3">
    <source>
        <dbReference type="ARBA" id="ARBA00023235"/>
    </source>
</evidence>
<dbReference type="InterPro" id="IPR020103">
    <property type="entry name" value="PsdUridine_synth_cat_dom_sf"/>
</dbReference>
<evidence type="ECO:0000259" key="6">
    <source>
        <dbReference type="Pfam" id="PF01416"/>
    </source>
</evidence>
<dbReference type="Gene3D" id="3.30.70.660">
    <property type="entry name" value="Pseudouridine synthase I, catalytic domain, C-terminal subdomain"/>
    <property type="match status" value="1"/>
</dbReference>
<evidence type="ECO:0000313" key="7">
    <source>
        <dbReference type="EMBL" id="MCC2255944.1"/>
    </source>
</evidence>
<protein>
    <recommendedName>
        <fullName evidence="4">tRNA pseudouridine synthase A</fullName>
        <ecNumber evidence="4">5.4.99.12</ecNumber>
    </recommendedName>
    <alternativeName>
        <fullName evidence="4">tRNA pseudouridine(38-40) synthase</fullName>
    </alternativeName>
    <alternativeName>
        <fullName evidence="4">tRNA pseudouridylate synthase I</fullName>
    </alternativeName>
    <alternativeName>
        <fullName evidence="4">tRNA-uridine isomerase I</fullName>
    </alternativeName>
</protein>
<dbReference type="HAMAP" id="MF_00171">
    <property type="entry name" value="TruA"/>
    <property type="match status" value="1"/>
</dbReference>
<dbReference type="InterPro" id="IPR020095">
    <property type="entry name" value="PsdUridine_synth_TruA_C"/>
</dbReference>
<evidence type="ECO:0000256" key="1">
    <source>
        <dbReference type="ARBA" id="ARBA00009375"/>
    </source>
</evidence>
<dbReference type="InterPro" id="IPR020094">
    <property type="entry name" value="TruA/RsuA/RluB/E/F_N"/>
</dbReference>
<dbReference type="EC" id="5.4.99.12" evidence="4"/>
<dbReference type="SUPFAM" id="SSF55120">
    <property type="entry name" value="Pseudouridine synthase"/>
    <property type="match status" value="1"/>
</dbReference>
<dbReference type="InterPro" id="IPR001406">
    <property type="entry name" value="PsdUridine_synth_TruA"/>
</dbReference>
<evidence type="ECO:0000256" key="4">
    <source>
        <dbReference type="HAMAP-Rule" id="MF_00171"/>
    </source>
</evidence>
<comment type="caution">
    <text evidence="4">Lacks conserved residue(s) required for the propagation of feature annotation.</text>
</comment>
<keyword evidence="2 4" id="KW-0819">tRNA processing</keyword>
<comment type="catalytic activity">
    <reaction evidence="4 5">
        <text>uridine(38/39/40) in tRNA = pseudouridine(38/39/40) in tRNA</text>
        <dbReference type="Rhea" id="RHEA:22376"/>
        <dbReference type="Rhea" id="RHEA-COMP:10085"/>
        <dbReference type="Rhea" id="RHEA-COMP:10087"/>
        <dbReference type="ChEBI" id="CHEBI:65314"/>
        <dbReference type="ChEBI" id="CHEBI:65315"/>
        <dbReference type="EC" id="5.4.99.12"/>
    </reaction>
</comment>
<organism evidence="7 8">
    <name type="scientific">Ruminococcus turbiniformis</name>
    <dbReference type="NCBI Taxonomy" id="2881258"/>
    <lineage>
        <taxon>Bacteria</taxon>
        <taxon>Bacillati</taxon>
        <taxon>Bacillota</taxon>
        <taxon>Clostridia</taxon>
        <taxon>Eubacteriales</taxon>
        <taxon>Oscillospiraceae</taxon>
        <taxon>Ruminococcus</taxon>
    </lineage>
</organism>
<gene>
    <name evidence="4" type="primary">truA</name>
    <name evidence="7" type="ORF">LKD70_16250</name>
</gene>
<dbReference type="Pfam" id="PF01416">
    <property type="entry name" value="PseudoU_synth_1"/>
    <property type="match status" value="1"/>
</dbReference>
<dbReference type="PANTHER" id="PTHR11142:SF0">
    <property type="entry name" value="TRNA PSEUDOURIDINE SYNTHASE-LIKE 1"/>
    <property type="match status" value="1"/>
</dbReference>
<comment type="caution">
    <text evidence="7">The sequence shown here is derived from an EMBL/GenBank/DDBJ whole genome shotgun (WGS) entry which is preliminary data.</text>
</comment>
<dbReference type="InterPro" id="IPR020097">
    <property type="entry name" value="PsdUridine_synth_TruA_a/b_dom"/>
</dbReference>
<reference evidence="7 8" key="1">
    <citation type="submission" date="2021-10" db="EMBL/GenBank/DDBJ databases">
        <title>Anaerobic single-cell dispensing facilitates the cultivation of human gut bacteria.</title>
        <authorList>
            <person name="Afrizal A."/>
        </authorList>
    </citation>
    <scope>NUCLEOTIDE SEQUENCE [LARGE SCALE GENOMIC DNA]</scope>
    <source>
        <strain evidence="7 8">CLA-AA-H200</strain>
    </source>
</reference>
<evidence type="ECO:0000256" key="2">
    <source>
        <dbReference type="ARBA" id="ARBA00022694"/>
    </source>
</evidence>
<dbReference type="EMBL" id="JAJEQX010000041">
    <property type="protein sequence ID" value="MCC2255944.1"/>
    <property type="molecule type" value="Genomic_DNA"/>
</dbReference>
<comment type="function">
    <text evidence="4">Formation of pseudouridine at positions 38, 39 and 40 in the anticodon stem and loop of transfer RNAs.</text>
</comment>
<feature type="domain" description="Pseudouridine synthase I TruA alpha/beta" evidence="6">
    <location>
        <begin position="146"/>
        <end position="254"/>
    </location>
</feature>
<evidence type="ECO:0000313" key="8">
    <source>
        <dbReference type="Proteomes" id="UP001198151"/>
    </source>
</evidence>
<feature type="active site" description="Nucleophile" evidence="4">
    <location>
        <position position="55"/>
    </location>
</feature>
<keyword evidence="3 4" id="KW-0413">Isomerase</keyword>
<sequence length="254" mass="28018">MQNFRLTIQYDGTRYLGWQRPKKDGLNRTVSWKLMTVLEKIAGEPVTLFAGAKTDPGVHALAQTVSFQAGSGLRADQIRTELNRCLPQDIAVLDCRTAPERFRADLNALSRTYEFRICTAPVYDIFSAGYTAHIYPAPDFAAMRQAVSALIGKHDFTHFSAGRAKKSTVKEIFSVEIESGQEKDLARITVTADDFLCRMPQLVIGTLLETGQGIRTPESIKDILNGSESQSSKVQKAGALCEAKGLLLTSIQYP</sequence>
<feature type="binding site" evidence="4">
    <location>
        <position position="113"/>
    </location>
    <ligand>
        <name>substrate</name>
    </ligand>
</feature>
<accession>A0ABS8G4V8</accession>
<dbReference type="CDD" id="cd02570">
    <property type="entry name" value="PseudoU_synth_EcTruA"/>
    <property type="match status" value="1"/>
</dbReference>
<dbReference type="Gene3D" id="3.30.70.580">
    <property type="entry name" value="Pseudouridine synthase I, catalytic domain, N-terminal subdomain"/>
    <property type="match status" value="1"/>
</dbReference>
<proteinExistence type="inferred from homology"/>
<dbReference type="PANTHER" id="PTHR11142">
    <property type="entry name" value="PSEUDOURIDYLATE SYNTHASE"/>
    <property type="match status" value="1"/>
</dbReference>
<evidence type="ECO:0000256" key="5">
    <source>
        <dbReference type="RuleBase" id="RU003792"/>
    </source>
</evidence>
<dbReference type="Proteomes" id="UP001198151">
    <property type="component" value="Unassembled WGS sequence"/>
</dbReference>